<organism evidence="3 4">
    <name type="scientific">Pseudomonas fluorescens</name>
    <dbReference type="NCBI Taxonomy" id="294"/>
    <lineage>
        <taxon>Bacteria</taxon>
        <taxon>Pseudomonadati</taxon>
        <taxon>Pseudomonadota</taxon>
        <taxon>Gammaproteobacteria</taxon>
        <taxon>Pseudomonadales</taxon>
        <taxon>Pseudomonadaceae</taxon>
        <taxon>Pseudomonas</taxon>
    </lineage>
</organism>
<evidence type="ECO:0000313" key="3">
    <source>
        <dbReference type="EMBL" id="RON92633.1"/>
    </source>
</evidence>
<dbReference type="EMBL" id="MOBY01000012">
    <property type="protein sequence ID" value="RON92633.1"/>
    <property type="molecule type" value="Genomic_DNA"/>
</dbReference>
<dbReference type="Gene3D" id="2.170.270.10">
    <property type="entry name" value="SET domain"/>
    <property type="match status" value="1"/>
</dbReference>
<dbReference type="InterPro" id="IPR001214">
    <property type="entry name" value="SET_dom"/>
</dbReference>
<dbReference type="Proteomes" id="UP000283650">
    <property type="component" value="Unassembled WGS sequence"/>
</dbReference>
<feature type="domain" description="SET" evidence="2">
    <location>
        <begin position="1618"/>
        <end position="1746"/>
    </location>
</feature>
<dbReference type="PROSITE" id="PS50280">
    <property type="entry name" value="SET"/>
    <property type="match status" value="1"/>
</dbReference>
<dbReference type="SUPFAM" id="SSF82199">
    <property type="entry name" value="SET domain"/>
    <property type="match status" value="1"/>
</dbReference>
<name>A0A423N402_PSEFL</name>
<feature type="region of interest" description="Disordered" evidence="1">
    <location>
        <begin position="1476"/>
        <end position="1522"/>
    </location>
</feature>
<feature type="region of interest" description="Disordered" evidence="1">
    <location>
        <begin position="1"/>
        <end position="45"/>
    </location>
</feature>
<feature type="compositionally biased region" description="Polar residues" evidence="1">
    <location>
        <begin position="1"/>
        <end position="12"/>
    </location>
</feature>
<evidence type="ECO:0000256" key="1">
    <source>
        <dbReference type="SAM" id="MobiDB-lite"/>
    </source>
</evidence>
<reference evidence="3 4" key="1">
    <citation type="submission" date="2016-10" db="EMBL/GenBank/DDBJ databases">
        <title>Comparative genome analysis of multiple Pseudomonas spp. focuses on biocontrol and plant growth promoting traits.</title>
        <authorList>
            <person name="Tao X.-Y."/>
            <person name="Taylor C.G."/>
        </authorList>
    </citation>
    <scope>NUCLEOTIDE SEQUENCE [LARGE SCALE GENOMIC DNA]</scope>
    <source>
        <strain evidence="3 4">2F9</strain>
    </source>
</reference>
<dbReference type="Pfam" id="PF00856">
    <property type="entry name" value="SET"/>
    <property type="match status" value="1"/>
</dbReference>
<feature type="compositionally biased region" description="Basic and acidic residues" evidence="1">
    <location>
        <begin position="1509"/>
        <end position="1519"/>
    </location>
</feature>
<protein>
    <recommendedName>
        <fullName evidence="2">SET domain-containing protein</fullName>
    </recommendedName>
</protein>
<gene>
    <name evidence="3" type="ORF">BK672_20660</name>
</gene>
<dbReference type="RefSeq" id="WP_123376360.1">
    <property type="nucleotide sequence ID" value="NZ_MOBY01000012.1"/>
</dbReference>
<accession>A0A423N402</accession>
<sequence length="1763" mass="195371">MTGNTLVITPSQIHPLPLDDQSTPEPDDIDSSNAGTGSAIRQPLGNPGGALSWPIPLSPDEQRRLRLITMNHAHHLGDQPLVMQTKGGVLEFLRYRCPLPDNIVNDPAWILETLLGCAQGQLMGRALQQKMQGIDSASSAIDYLLAGITLQLDPESITTPDRHKTAGFDLASDRHWGRHASEVAGELAAHLSREGRTSADLAKAGAYLLLARLAPQFLIAETPQNVKVGSLAWANLTMAAMAIEAQTPGKVPGLTFAQVMSMAQSARLADPASTQRIQTAAVLDWAVANEIILKINDDSYTAGQLETIRATFNQELDERLAAARVLDKELPTRKDIALAILMERFGDLGPLFDVKALHTDTYRGERGQTGFSGIHSLLDYAMMDLPNPRPLASSDSRIPLEALNSNPTFGVREAFEQQFTRAIEAKKTAVNTTVRHMISLLPREDRKNFEFGKISFFQQESFLSDGFFNHTPCPNAPGLLIGTQLSGHFHAYEININKDTIERIAPHKAKHQDSREANKYFTTRELVPREAANELGRERTVSESLLNSFNSARSRAIADTFVQHLDLDDPTIKELARGQTPMDEYYRPKALGEFLLNLIPFRSAIVNFQKGNYGEAVFDLTVDVFGFLTAGAATAGKLIRIGRTALSAGTKALKTVHVIGVATIEVLNPVGGLGNLARLLATGGAHLLSRGAKAVNRLRGAADSYDVLKAVSTQYDAAATGTIKVAGQTVEGAAVLKNGHWYSFDANTMRPYGSPIEEFAVATQAVAGRVITSHVDELLELSHDLFGHYGVPESTITGLSRNSQGVYVAADGHLSHIRHTDSSGKSTVYEVRQITRTEDGIVQARVYHNNRQTELLIQHLRDEQWQRLGAQGAGREITALHLRIWEALSTAQQQQVTRSGFARQYLLPRKTFEYYVKPDGQLNATGVLVRDRPVDTPFNLPSEAHVREWQKMTQNARDVMTMGGFAGLHHLNPATFRSYVRADGRLGPAGEVLLHRAAGGTYNPFTDDYLHQWNALFRQPDNAMTATQFMHQHQLNPFIWQKHVKQDGSLTEEAVKRLDKAGQNVDQPVSLQQAEAQVIRQIEVPGKSPKGKTQRVTAEHLRRWEALPQAEQQQLTREGFALQNNLPRKTFEYYVKPDGRLSETGVLVRDRPTDKTFNRTSETHVRDWQNMTQQERDTITIQGFSGHHYLQPETFAGYVYANGSLRPAGQSLLHRAAGGTYNILTDEHLRQWYGLSRQQDNTLTAEDFVRRHSLNPATWQSKVKIDGTLRTAALRRIESGAQSTRVRKQRITTEHLRNWLALPQAERQSLTRAGFARQNNLPRKTFEYYVKPDGELSATGISVRDRPADLAFNQPDETHVRDWQKMSQQERDTMTVEGFAGHHHLHPNTLYSYVRADGGLGPRGQALMHKAAGHTYNAITDEHLRRWDVLFRLADNTVSVTAFGRQNGLDPRQWMSYVNIDGTLKDTALRRLEGVGQSTLPRLEDQPPETIAPQKRPAPVSLDSPQPKKPAEAPERVDEIPGLSSDILPVTIKIEPGASSSLPHQADNTLPILQDPQNPTISRTLSVEGPIDDIRIANWSGLLDGLDSASKQHVSTQIKESIKDWLRTEGQHQARFDQTLEVLTALDDGGPNRGASVWARRDIAKFEVLGPYAGKFHESEASLFREIRKQGSRAVLTYLFGTRSANRSVSALHTGNTLSLINTSQLGNGPAWRSNNVITIAAGKNLTFYVALNDIRKGDELLVDYGLSYKPVPDIAIKPDPSR</sequence>
<evidence type="ECO:0000259" key="2">
    <source>
        <dbReference type="PROSITE" id="PS50280"/>
    </source>
</evidence>
<evidence type="ECO:0000313" key="4">
    <source>
        <dbReference type="Proteomes" id="UP000283650"/>
    </source>
</evidence>
<dbReference type="InterPro" id="IPR046341">
    <property type="entry name" value="SET_dom_sf"/>
</dbReference>
<comment type="caution">
    <text evidence="3">The sequence shown here is derived from an EMBL/GenBank/DDBJ whole genome shotgun (WGS) entry which is preliminary data.</text>
</comment>
<proteinExistence type="predicted"/>